<reference evidence="1" key="1">
    <citation type="submission" date="2020-03" db="EMBL/GenBank/DDBJ databases">
        <title>Castanea mollissima Vanexum genome sequencing.</title>
        <authorList>
            <person name="Staton M."/>
        </authorList>
    </citation>
    <scope>NUCLEOTIDE SEQUENCE</scope>
    <source>
        <tissue evidence="1">Leaf</tissue>
    </source>
</reference>
<gene>
    <name evidence="1" type="ORF">CMV_023673</name>
</gene>
<accession>A0A8J4QK54</accession>
<evidence type="ECO:0000313" key="1">
    <source>
        <dbReference type="EMBL" id="KAF3950597.1"/>
    </source>
</evidence>
<name>A0A8J4QK54_9ROSI</name>
<dbReference type="EMBL" id="JRKL02005367">
    <property type="protein sequence ID" value="KAF3950597.1"/>
    <property type="molecule type" value="Genomic_DNA"/>
</dbReference>
<evidence type="ECO:0008006" key="3">
    <source>
        <dbReference type="Google" id="ProtNLM"/>
    </source>
</evidence>
<proteinExistence type="predicted"/>
<dbReference type="SUPFAM" id="SSF52540">
    <property type="entry name" value="P-loop containing nucleoside triphosphate hydrolases"/>
    <property type="match status" value="1"/>
</dbReference>
<evidence type="ECO:0000313" key="2">
    <source>
        <dbReference type="Proteomes" id="UP000737018"/>
    </source>
</evidence>
<comment type="caution">
    <text evidence="1">The sequence shown here is derived from an EMBL/GenBank/DDBJ whole genome shotgun (WGS) entry which is preliminary data.</text>
</comment>
<dbReference type="InterPro" id="IPR027417">
    <property type="entry name" value="P-loop_NTPase"/>
</dbReference>
<protein>
    <recommendedName>
        <fullName evidence="3">ABC transporter domain-containing protein</fullName>
    </recommendedName>
</protein>
<keyword evidence="2" id="KW-1185">Reference proteome</keyword>
<dbReference type="AlphaFoldDB" id="A0A8J4QK54"/>
<dbReference type="Proteomes" id="UP000737018">
    <property type="component" value="Unassembled WGS sequence"/>
</dbReference>
<organism evidence="1 2">
    <name type="scientific">Castanea mollissima</name>
    <name type="common">Chinese chestnut</name>
    <dbReference type="NCBI Taxonomy" id="60419"/>
    <lineage>
        <taxon>Eukaryota</taxon>
        <taxon>Viridiplantae</taxon>
        <taxon>Streptophyta</taxon>
        <taxon>Embryophyta</taxon>
        <taxon>Tracheophyta</taxon>
        <taxon>Spermatophyta</taxon>
        <taxon>Magnoliopsida</taxon>
        <taxon>eudicotyledons</taxon>
        <taxon>Gunneridae</taxon>
        <taxon>Pentapetalae</taxon>
        <taxon>rosids</taxon>
        <taxon>fabids</taxon>
        <taxon>Fagales</taxon>
        <taxon>Fagaceae</taxon>
        <taxon>Castanea</taxon>
    </lineage>
</organism>
<sequence length="78" mass="8828">MLLQLAKLELLLDKAEVENNVAYIKDGAATEEIRVATELATEWTPWVVKHKTHLSGGQKQTVSIERATSKHPWIFTSR</sequence>